<feature type="domain" description="DUF4382" evidence="2">
    <location>
        <begin position="32"/>
        <end position="173"/>
    </location>
</feature>
<feature type="chain" id="PRO_5047201647" description="DUF4382 domain-containing protein" evidence="1">
    <location>
        <begin position="22"/>
        <end position="383"/>
    </location>
</feature>
<sequence length="383" mass="38781">MNPIRRSALLALAAFALSGLAAGCGGSTSGSTGSMSVHLVDAPGDYLHVSLDVQTIEIQSGTSGWIVLGHPNKVIDLLALVNGLSEELANGASLPAGHYDQMRLVLGTDNTVTLSDGSVVALKVPSGSQSGLKFPVSFDVAAGTTKDVFIDFDAHKSIFVHEAGRSGKYLLRPVVRAVDRVVTGSISGLVTDATTHAPLAGAVVTAQQLDTTGTPVVVRTALTQADGSFQLDLLPVNASYYVVTQPVVGGTSYEAKASGPQALTAAAPLPTVNLACAAVSATGSITGAVTPAAGDADADAIVVRQRLDAGTLDVHPFVVRVTLPTEASGVETYTVDALPPATYGLVLERRTVASDGTETTAATASVDAAVLAGAPITLNFTAP</sequence>
<dbReference type="Pfam" id="PF14321">
    <property type="entry name" value="DUF4382"/>
    <property type="match status" value="1"/>
</dbReference>
<keyword evidence="1" id="KW-0732">Signal</keyword>
<dbReference type="RefSeq" id="WP_248341845.1">
    <property type="nucleotide sequence ID" value="NZ_AP025592.1"/>
</dbReference>
<evidence type="ECO:0000313" key="4">
    <source>
        <dbReference type="Proteomes" id="UP001162734"/>
    </source>
</evidence>
<evidence type="ECO:0000259" key="2">
    <source>
        <dbReference type="Pfam" id="PF14321"/>
    </source>
</evidence>
<dbReference type="SUPFAM" id="SSF49464">
    <property type="entry name" value="Carboxypeptidase regulatory domain-like"/>
    <property type="match status" value="1"/>
</dbReference>
<dbReference type="Pfam" id="PF13620">
    <property type="entry name" value="CarboxypepD_reg"/>
    <property type="match status" value="1"/>
</dbReference>
<dbReference type="Proteomes" id="UP001162734">
    <property type="component" value="Chromosome"/>
</dbReference>
<name>A0ABN6NC81_9BACT</name>
<evidence type="ECO:0000313" key="3">
    <source>
        <dbReference type="EMBL" id="BDG09568.1"/>
    </source>
</evidence>
<proteinExistence type="predicted"/>
<feature type="signal peptide" evidence="1">
    <location>
        <begin position="1"/>
        <end position="21"/>
    </location>
</feature>
<reference evidence="4" key="1">
    <citation type="journal article" date="2022" name="Int. J. Syst. Evol. Microbiol.">
        <title>Anaeromyxobacter oryzae sp. nov., Anaeromyxobacter diazotrophicus sp. nov. and Anaeromyxobacter paludicola sp. nov., isolated from paddy soils.</title>
        <authorList>
            <person name="Itoh H."/>
            <person name="Xu Z."/>
            <person name="Mise K."/>
            <person name="Masuda Y."/>
            <person name="Ushijima N."/>
            <person name="Hayakawa C."/>
            <person name="Shiratori Y."/>
            <person name="Senoo K."/>
        </authorList>
    </citation>
    <scope>NUCLEOTIDE SEQUENCE [LARGE SCALE GENOMIC DNA]</scope>
    <source>
        <strain evidence="4">Red630</strain>
    </source>
</reference>
<dbReference type="PROSITE" id="PS51257">
    <property type="entry name" value="PROKAR_LIPOPROTEIN"/>
    <property type="match status" value="1"/>
</dbReference>
<evidence type="ECO:0000256" key="1">
    <source>
        <dbReference type="SAM" id="SignalP"/>
    </source>
</evidence>
<protein>
    <recommendedName>
        <fullName evidence="2">DUF4382 domain-containing protein</fullName>
    </recommendedName>
</protein>
<dbReference type="InterPro" id="IPR008969">
    <property type="entry name" value="CarboxyPept-like_regulatory"/>
</dbReference>
<keyword evidence="4" id="KW-1185">Reference proteome</keyword>
<dbReference type="InterPro" id="IPR025491">
    <property type="entry name" value="DUF4382"/>
</dbReference>
<accession>A0ABN6NC81</accession>
<dbReference type="Gene3D" id="2.60.40.1120">
    <property type="entry name" value="Carboxypeptidase-like, regulatory domain"/>
    <property type="match status" value="1"/>
</dbReference>
<dbReference type="EMBL" id="AP025592">
    <property type="protein sequence ID" value="BDG09568.1"/>
    <property type="molecule type" value="Genomic_DNA"/>
</dbReference>
<organism evidence="3 4">
    <name type="scientific">Anaeromyxobacter paludicola</name>
    <dbReference type="NCBI Taxonomy" id="2918171"/>
    <lineage>
        <taxon>Bacteria</taxon>
        <taxon>Pseudomonadati</taxon>
        <taxon>Myxococcota</taxon>
        <taxon>Myxococcia</taxon>
        <taxon>Myxococcales</taxon>
        <taxon>Cystobacterineae</taxon>
        <taxon>Anaeromyxobacteraceae</taxon>
        <taxon>Anaeromyxobacter</taxon>
    </lineage>
</organism>
<gene>
    <name evidence="3" type="ORF">AMPC_26810</name>
</gene>